<gene>
    <name evidence="2" type="ORF">K4A83_02235</name>
</gene>
<dbReference type="Pfam" id="PF00990">
    <property type="entry name" value="GGDEF"/>
    <property type="match status" value="1"/>
</dbReference>
<feature type="domain" description="GGDEF" evidence="1">
    <location>
        <begin position="189"/>
        <end position="321"/>
    </location>
</feature>
<protein>
    <submittedName>
        <fullName evidence="2">GGDEF domain-containing protein</fullName>
    </submittedName>
</protein>
<comment type="caution">
    <text evidence="2">The sequence shown here is derived from an EMBL/GenBank/DDBJ whole genome shotgun (WGS) entry which is preliminary data.</text>
</comment>
<dbReference type="Gene3D" id="3.30.70.270">
    <property type="match status" value="1"/>
</dbReference>
<dbReference type="InterPro" id="IPR029787">
    <property type="entry name" value="Nucleotide_cyclase"/>
</dbReference>
<evidence type="ECO:0000259" key="1">
    <source>
        <dbReference type="PROSITE" id="PS50887"/>
    </source>
</evidence>
<dbReference type="InterPro" id="IPR043128">
    <property type="entry name" value="Rev_trsase/Diguanyl_cyclase"/>
</dbReference>
<evidence type="ECO:0000313" key="2">
    <source>
        <dbReference type="EMBL" id="MCW6035092.1"/>
    </source>
</evidence>
<reference evidence="2 3" key="1">
    <citation type="submission" date="2021-08" db="EMBL/GenBank/DDBJ databases">
        <title>Draft genome sequence of Spirulina subsalsa with high tolerance to salinity and hype-accumulation of phycocyanin.</title>
        <authorList>
            <person name="Pei H."/>
            <person name="Jiang L."/>
        </authorList>
    </citation>
    <scope>NUCLEOTIDE SEQUENCE [LARGE SCALE GENOMIC DNA]</scope>
    <source>
        <strain evidence="2 3">FACHB-351</strain>
    </source>
</reference>
<dbReference type="PROSITE" id="PS50887">
    <property type="entry name" value="GGDEF"/>
    <property type="match status" value="1"/>
</dbReference>
<keyword evidence="3" id="KW-1185">Reference proteome</keyword>
<sequence length="321" mass="36370">MTTSILLIGNHKLLSTLTEHNASLLSTWVEGESMDEVIQAIKTHLPDVVILENSLLIDQGLCQSVKQKAYGRWIYFLAIKSQKYSSQTHPDLQAYCSEKIHFLAQGVDGYLDIIPPEILSKNQAQAQAQLFLSHLEIGLLWSQKCKTLIQENDYLSTIALCDPLTEIGNRRALDWDLPRQVYNARKHHVPLSIAVVDIDYFKAVNDNYGHLVGDRILQLLITRIKHKLRPLDTIFRYGGEEFVVVFKQANLDQGEVIAQRLRRTVAEQPFLVEPELSLSVTISLGIAELKSDDDPQGRSLLQRADEKLLLAKARGRNQVLR</sequence>
<proteinExistence type="predicted"/>
<evidence type="ECO:0000313" key="3">
    <source>
        <dbReference type="Proteomes" id="UP001526426"/>
    </source>
</evidence>
<accession>A0ABT3L0S0</accession>
<dbReference type="NCBIfam" id="TIGR00254">
    <property type="entry name" value="GGDEF"/>
    <property type="match status" value="1"/>
</dbReference>
<dbReference type="PANTHER" id="PTHR45138">
    <property type="entry name" value="REGULATORY COMPONENTS OF SENSORY TRANSDUCTION SYSTEM"/>
    <property type="match status" value="1"/>
</dbReference>
<organism evidence="2 3">
    <name type="scientific">Spirulina subsalsa FACHB-351</name>
    <dbReference type="NCBI Taxonomy" id="234711"/>
    <lineage>
        <taxon>Bacteria</taxon>
        <taxon>Bacillati</taxon>
        <taxon>Cyanobacteriota</taxon>
        <taxon>Cyanophyceae</taxon>
        <taxon>Spirulinales</taxon>
        <taxon>Spirulinaceae</taxon>
        <taxon>Spirulina</taxon>
    </lineage>
</organism>
<dbReference type="EMBL" id="JAIHOM010000007">
    <property type="protein sequence ID" value="MCW6035092.1"/>
    <property type="molecule type" value="Genomic_DNA"/>
</dbReference>
<dbReference type="InterPro" id="IPR050469">
    <property type="entry name" value="Diguanylate_Cyclase"/>
</dbReference>
<dbReference type="InterPro" id="IPR000160">
    <property type="entry name" value="GGDEF_dom"/>
</dbReference>
<dbReference type="CDD" id="cd01949">
    <property type="entry name" value="GGDEF"/>
    <property type="match status" value="1"/>
</dbReference>
<name>A0ABT3L0S0_9CYAN</name>
<dbReference type="Proteomes" id="UP001526426">
    <property type="component" value="Unassembled WGS sequence"/>
</dbReference>
<dbReference type="PANTHER" id="PTHR45138:SF9">
    <property type="entry name" value="DIGUANYLATE CYCLASE DGCM-RELATED"/>
    <property type="match status" value="1"/>
</dbReference>
<dbReference type="SMART" id="SM00267">
    <property type="entry name" value="GGDEF"/>
    <property type="match status" value="1"/>
</dbReference>
<dbReference type="SUPFAM" id="SSF55073">
    <property type="entry name" value="Nucleotide cyclase"/>
    <property type="match status" value="1"/>
</dbReference>